<keyword evidence="4" id="KW-1003">Cell membrane</keyword>
<dbReference type="GO" id="GO:0005886">
    <property type="term" value="C:plasma membrane"/>
    <property type="evidence" value="ECO:0007669"/>
    <property type="project" value="UniProtKB-SubCell"/>
</dbReference>
<organism evidence="9 10">
    <name type="scientific">Candidatus Cryptobacteroides merdipullorum</name>
    <dbReference type="NCBI Taxonomy" id="2840771"/>
    <lineage>
        <taxon>Bacteria</taxon>
        <taxon>Pseudomonadati</taxon>
        <taxon>Bacteroidota</taxon>
        <taxon>Bacteroidia</taxon>
        <taxon>Bacteroidales</taxon>
        <taxon>Candidatus Cryptobacteroides</taxon>
    </lineage>
</organism>
<reference evidence="9" key="1">
    <citation type="submission" date="2020-10" db="EMBL/GenBank/DDBJ databases">
        <authorList>
            <person name="Gilroy R."/>
        </authorList>
    </citation>
    <scope>NUCLEOTIDE SEQUENCE</scope>
    <source>
        <strain evidence="9">ChiHecec2B26-709</strain>
    </source>
</reference>
<evidence type="ECO:0000256" key="4">
    <source>
        <dbReference type="ARBA" id="ARBA00022475"/>
    </source>
</evidence>
<keyword evidence="5 8" id="KW-0812">Transmembrane</keyword>
<evidence type="ECO:0000313" key="10">
    <source>
        <dbReference type="Proteomes" id="UP000886881"/>
    </source>
</evidence>
<keyword evidence="7 8" id="KW-0472">Membrane</keyword>
<keyword evidence="3" id="KW-0813">Transport</keyword>
<evidence type="ECO:0000256" key="3">
    <source>
        <dbReference type="ARBA" id="ARBA00022448"/>
    </source>
</evidence>
<dbReference type="SUPFAM" id="SSF81345">
    <property type="entry name" value="ABC transporter involved in vitamin B12 uptake, BtuC"/>
    <property type="match status" value="1"/>
</dbReference>
<name>A0A9D1GNR4_9BACT</name>
<sequence length="262" mass="28214">MLSLLYVILSGIALPVGGIQMQYLWRNQLGDVYSLGLGSAACLGAAAATMSGWCTLTVGSFACTLLCTLVCFAVTLKLSTQNLITFGIIFGTFISSLCTIVVTNAPDGELLRRYYLWGAANFRLEDVTAWDIVFSLALFAAGMAWALLQHKRLSAHFRGEIELSNLRKAVSLLMIMFLVTSVVSICGPIGFVSLGVPNLSRAISGSTDIRRHYLISGAMGVALLLLTYLVVNFSGLGIYLPVSATMAIIALPLMFFLFRKSS</sequence>
<feature type="transmembrane region" description="Helical" evidence="8">
    <location>
        <begin position="212"/>
        <end position="231"/>
    </location>
</feature>
<comment type="subcellular location">
    <subcellularLocation>
        <location evidence="1">Cell membrane</location>
        <topology evidence="1">Multi-pass membrane protein</topology>
    </subcellularLocation>
</comment>
<feature type="transmembrane region" description="Helical" evidence="8">
    <location>
        <begin position="127"/>
        <end position="148"/>
    </location>
</feature>
<evidence type="ECO:0000256" key="8">
    <source>
        <dbReference type="SAM" id="Phobius"/>
    </source>
</evidence>
<dbReference type="InterPro" id="IPR000522">
    <property type="entry name" value="ABC_transptr_permease_BtuC"/>
</dbReference>
<feature type="transmembrane region" description="Helical" evidence="8">
    <location>
        <begin position="6"/>
        <end position="25"/>
    </location>
</feature>
<reference evidence="9" key="2">
    <citation type="journal article" date="2021" name="PeerJ">
        <title>Extensive microbial diversity within the chicken gut microbiome revealed by metagenomics and culture.</title>
        <authorList>
            <person name="Gilroy R."/>
            <person name="Ravi A."/>
            <person name="Getino M."/>
            <person name="Pursley I."/>
            <person name="Horton D.L."/>
            <person name="Alikhan N.F."/>
            <person name="Baker D."/>
            <person name="Gharbi K."/>
            <person name="Hall N."/>
            <person name="Watson M."/>
            <person name="Adriaenssens E.M."/>
            <person name="Foster-Nyarko E."/>
            <person name="Jarju S."/>
            <person name="Secka A."/>
            <person name="Antonio M."/>
            <person name="Oren A."/>
            <person name="Chaudhuri R.R."/>
            <person name="La Ragione R."/>
            <person name="Hildebrand F."/>
            <person name="Pallen M.J."/>
        </authorList>
    </citation>
    <scope>NUCLEOTIDE SEQUENCE</scope>
    <source>
        <strain evidence="9">ChiHecec2B26-709</strain>
    </source>
</reference>
<proteinExistence type="inferred from homology"/>
<dbReference type="Gene3D" id="1.10.3470.10">
    <property type="entry name" value="ABC transporter involved in vitamin B12 uptake, BtuC"/>
    <property type="match status" value="1"/>
</dbReference>
<evidence type="ECO:0000256" key="7">
    <source>
        <dbReference type="ARBA" id="ARBA00023136"/>
    </source>
</evidence>
<dbReference type="GO" id="GO:0022857">
    <property type="term" value="F:transmembrane transporter activity"/>
    <property type="evidence" value="ECO:0007669"/>
    <property type="project" value="InterPro"/>
</dbReference>
<protein>
    <submittedName>
        <fullName evidence="9">Iron chelate uptake ABC transporter family permease subunit</fullName>
    </submittedName>
</protein>
<feature type="transmembrane region" description="Helical" evidence="8">
    <location>
        <begin position="169"/>
        <end position="192"/>
    </location>
</feature>
<dbReference type="EMBL" id="DVLC01000051">
    <property type="protein sequence ID" value="HIT46737.1"/>
    <property type="molecule type" value="Genomic_DNA"/>
</dbReference>
<evidence type="ECO:0000256" key="6">
    <source>
        <dbReference type="ARBA" id="ARBA00022989"/>
    </source>
</evidence>
<feature type="transmembrane region" description="Helical" evidence="8">
    <location>
        <begin position="238"/>
        <end position="258"/>
    </location>
</feature>
<evidence type="ECO:0000256" key="1">
    <source>
        <dbReference type="ARBA" id="ARBA00004651"/>
    </source>
</evidence>
<dbReference type="AlphaFoldDB" id="A0A9D1GNR4"/>
<evidence type="ECO:0000256" key="2">
    <source>
        <dbReference type="ARBA" id="ARBA00007935"/>
    </source>
</evidence>
<dbReference type="InterPro" id="IPR037294">
    <property type="entry name" value="ABC_BtuC-like"/>
</dbReference>
<dbReference type="Pfam" id="PF01032">
    <property type="entry name" value="FecCD"/>
    <property type="match status" value="1"/>
</dbReference>
<comment type="caution">
    <text evidence="9">The sequence shown here is derived from an EMBL/GenBank/DDBJ whole genome shotgun (WGS) entry which is preliminary data.</text>
</comment>
<comment type="similarity">
    <text evidence="2">Belongs to the binding-protein-dependent transport system permease family. FecCD subfamily.</text>
</comment>
<gene>
    <name evidence="9" type="ORF">IAC35_02635</name>
</gene>
<feature type="transmembrane region" description="Helical" evidence="8">
    <location>
        <begin position="83"/>
        <end position="105"/>
    </location>
</feature>
<evidence type="ECO:0000313" key="9">
    <source>
        <dbReference type="EMBL" id="HIT46737.1"/>
    </source>
</evidence>
<keyword evidence="6 8" id="KW-1133">Transmembrane helix</keyword>
<accession>A0A9D1GNR4</accession>
<feature type="transmembrane region" description="Helical" evidence="8">
    <location>
        <begin position="56"/>
        <end position="76"/>
    </location>
</feature>
<dbReference type="PANTHER" id="PTHR30472">
    <property type="entry name" value="FERRIC ENTEROBACTIN TRANSPORT SYSTEM PERMEASE PROTEIN"/>
    <property type="match status" value="1"/>
</dbReference>
<dbReference type="Proteomes" id="UP000886881">
    <property type="component" value="Unassembled WGS sequence"/>
</dbReference>
<dbReference type="PANTHER" id="PTHR30472:SF25">
    <property type="entry name" value="ABC TRANSPORTER PERMEASE PROTEIN MJ0876-RELATED"/>
    <property type="match status" value="1"/>
</dbReference>
<evidence type="ECO:0000256" key="5">
    <source>
        <dbReference type="ARBA" id="ARBA00022692"/>
    </source>
</evidence>